<reference evidence="12" key="1">
    <citation type="submission" date="2013-11" db="EMBL/GenBank/DDBJ databases">
        <title>Comparative genomics of Ignicoccus.</title>
        <authorList>
            <person name="Podar M."/>
        </authorList>
    </citation>
    <scope>NUCLEOTIDE SEQUENCE</scope>
    <source>
        <strain evidence="12">DSM 13166</strain>
    </source>
</reference>
<evidence type="ECO:0000256" key="8">
    <source>
        <dbReference type="ARBA" id="ARBA00023274"/>
    </source>
</evidence>
<dbReference type="FunFam" id="3.40.50.300:FF:000022">
    <property type="entry name" value="Signal recognition particle 54 kDa subunit"/>
    <property type="match status" value="1"/>
</dbReference>
<comment type="domain">
    <text evidence="10">Composed of three domains: the N-terminal N domain, which is responsible for interactions with the ribosome, the central G domain, which binds GTP, and the C-terminal M domain, which binds the RNA and the signal sequence of the RNC.</text>
</comment>
<dbReference type="InterPro" id="IPR022941">
    <property type="entry name" value="SRP54"/>
</dbReference>
<keyword evidence="2 10" id="KW-0963">Cytoplasm</keyword>
<comment type="subunit">
    <text evidence="9 10">Part of the signal recognition particle protein translocation system, which is composed of SRP and FtsY. Archaeal SRP consists of a 7S RNA molecule of 300 nucleotides and two protein subunits: SRP54 and SRP19.</text>
</comment>
<evidence type="ECO:0000256" key="1">
    <source>
        <dbReference type="ARBA" id="ARBA00005450"/>
    </source>
</evidence>
<evidence type="ECO:0000313" key="13">
    <source>
        <dbReference type="Proteomes" id="UP001063698"/>
    </source>
</evidence>
<keyword evidence="4 10" id="KW-0378">Hydrolase</keyword>
<feature type="binding site" evidence="10">
    <location>
        <begin position="242"/>
        <end position="245"/>
    </location>
    <ligand>
        <name>GTP</name>
        <dbReference type="ChEBI" id="CHEBI:37565"/>
    </ligand>
</feature>
<evidence type="ECO:0000256" key="3">
    <source>
        <dbReference type="ARBA" id="ARBA00022741"/>
    </source>
</evidence>
<dbReference type="EC" id="3.6.5.4" evidence="10"/>
<evidence type="ECO:0000256" key="4">
    <source>
        <dbReference type="ARBA" id="ARBA00022801"/>
    </source>
</evidence>
<dbReference type="Gene3D" id="1.10.260.30">
    <property type="entry name" value="Signal recognition particle, SRP54 subunit, M-domain"/>
    <property type="match status" value="1"/>
</dbReference>
<dbReference type="GO" id="GO:0048500">
    <property type="term" value="C:signal recognition particle"/>
    <property type="evidence" value="ECO:0007669"/>
    <property type="project" value="UniProtKB-UniRule"/>
</dbReference>
<dbReference type="GO" id="GO:0006614">
    <property type="term" value="P:SRP-dependent cotranslational protein targeting to membrane"/>
    <property type="evidence" value="ECO:0007669"/>
    <property type="project" value="InterPro"/>
</dbReference>
<dbReference type="SUPFAM" id="SSF47364">
    <property type="entry name" value="Domain of the SRP/SRP receptor G-proteins"/>
    <property type="match status" value="1"/>
</dbReference>
<dbReference type="InterPro" id="IPR004125">
    <property type="entry name" value="Signal_recog_particle_SRP54_M"/>
</dbReference>
<keyword evidence="5 10" id="KW-0694">RNA-binding</keyword>
<dbReference type="Gene3D" id="3.40.50.300">
    <property type="entry name" value="P-loop containing nucleotide triphosphate hydrolases"/>
    <property type="match status" value="1"/>
</dbReference>
<dbReference type="InterPro" id="IPR042101">
    <property type="entry name" value="SRP54_N_sf"/>
</dbReference>
<dbReference type="InterPro" id="IPR027417">
    <property type="entry name" value="P-loop_NTPase"/>
</dbReference>
<keyword evidence="6 10" id="KW-0342">GTP-binding</keyword>
<keyword evidence="8 10" id="KW-0687">Ribonucleoprotein</keyword>
<dbReference type="SUPFAM" id="SSF52540">
    <property type="entry name" value="P-loop containing nucleoside triphosphate hydrolases"/>
    <property type="match status" value="1"/>
</dbReference>
<evidence type="ECO:0000256" key="5">
    <source>
        <dbReference type="ARBA" id="ARBA00022884"/>
    </source>
</evidence>
<dbReference type="GO" id="GO:0008312">
    <property type="term" value="F:7S RNA binding"/>
    <property type="evidence" value="ECO:0007669"/>
    <property type="project" value="UniProtKB-UniRule"/>
</dbReference>
<evidence type="ECO:0000256" key="7">
    <source>
        <dbReference type="ARBA" id="ARBA00023135"/>
    </source>
</evidence>
<dbReference type="CDD" id="cd17875">
    <property type="entry name" value="SRP54_G"/>
    <property type="match status" value="1"/>
</dbReference>
<comment type="similarity">
    <text evidence="1 10">Belongs to the GTP-binding SRP family. SRP54 subfamily.</text>
</comment>
<protein>
    <recommendedName>
        <fullName evidence="10">Signal recognition particle 54 kDa protein</fullName>
        <shortName evidence="10">SRP54</shortName>
        <ecNumber evidence="10">3.6.5.4</ecNumber>
    </recommendedName>
</protein>
<dbReference type="PANTHER" id="PTHR11564">
    <property type="entry name" value="SIGNAL RECOGNITION PARTICLE 54K PROTEIN SRP54"/>
    <property type="match status" value="1"/>
</dbReference>
<dbReference type="KEGG" id="ipc:IPA_01990"/>
<evidence type="ECO:0000256" key="2">
    <source>
        <dbReference type="ARBA" id="ARBA00022490"/>
    </source>
</evidence>
<evidence type="ECO:0000256" key="10">
    <source>
        <dbReference type="HAMAP-Rule" id="MF_00306"/>
    </source>
</evidence>
<dbReference type="SUPFAM" id="SSF47446">
    <property type="entry name" value="Signal peptide-binding domain"/>
    <property type="match status" value="1"/>
</dbReference>
<keyword evidence="7 10" id="KW-0733">Signal recognition particle</keyword>
<dbReference type="GO" id="GO:0003924">
    <property type="term" value="F:GTPase activity"/>
    <property type="evidence" value="ECO:0007669"/>
    <property type="project" value="UniProtKB-UniRule"/>
</dbReference>
<comment type="subcellular location">
    <subcellularLocation>
        <location evidence="10">Cytoplasm</location>
    </subcellularLocation>
    <text evidence="10">The SRP-RNC complex is targeted to the cytoplasmic membrane.</text>
</comment>
<keyword evidence="13" id="KW-1185">Reference proteome</keyword>
<evidence type="ECO:0000256" key="6">
    <source>
        <dbReference type="ARBA" id="ARBA00023134"/>
    </source>
</evidence>
<evidence type="ECO:0000313" key="12">
    <source>
        <dbReference type="EMBL" id="UXD21270.1"/>
    </source>
</evidence>
<organism evidence="12 13">
    <name type="scientific">Ignicoccus pacificus DSM 13166</name>
    <dbReference type="NCBI Taxonomy" id="940294"/>
    <lineage>
        <taxon>Archaea</taxon>
        <taxon>Thermoproteota</taxon>
        <taxon>Thermoprotei</taxon>
        <taxon>Desulfurococcales</taxon>
        <taxon>Desulfurococcaceae</taxon>
        <taxon>Ignicoccus</taxon>
    </lineage>
</organism>
<accession>A0A977PKH4</accession>
<dbReference type="Pfam" id="PF02881">
    <property type="entry name" value="SRP54_N"/>
    <property type="match status" value="1"/>
</dbReference>
<dbReference type="Pfam" id="PF02978">
    <property type="entry name" value="SRP_SPB"/>
    <property type="match status" value="1"/>
</dbReference>
<dbReference type="EMBL" id="CP006868">
    <property type="protein sequence ID" value="UXD21270.1"/>
    <property type="molecule type" value="Genomic_DNA"/>
</dbReference>
<dbReference type="Gene3D" id="1.20.120.140">
    <property type="entry name" value="Signal recognition particle SRP54, nucleotide-binding domain"/>
    <property type="match status" value="1"/>
</dbReference>
<dbReference type="InterPro" id="IPR000897">
    <property type="entry name" value="SRP54_GTPase_dom"/>
</dbReference>
<dbReference type="AlphaFoldDB" id="A0A977PKH4"/>
<dbReference type="InterPro" id="IPR036225">
    <property type="entry name" value="SRP/SRP_N"/>
</dbReference>
<proteinExistence type="inferred from homology"/>
<comment type="function">
    <text evidence="10">Involved in targeting and insertion of nascent membrane proteins into the cytoplasmic membrane. Binds to the hydrophobic signal sequence of the ribosome-nascent chain (RNC) as it emerges from the ribosomes. The SRP-RNC complex is then targeted to the cytoplasmic membrane where it interacts with the SRP receptor FtsY.</text>
</comment>
<feature type="binding site" evidence="10">
    <location>
        <begin position="184"/>
        <end position="188"/>
    </location>
    <ligand>
        <name>GTP</name>
        <dbReference type="ChEBI" id="CHEBI:37565"/>
    </ligand>
</feature>
<evidence type="ECO:0000259" key="11">
    <source>
        <dbReference type="PROSITE" id="PS00300"/>
    </source>
</evidence>
<dbReference type="Pfam" id="PF00448">
    <property type="entry name" value="SRP54"/>
    <property type="match status" value="1"/>
</dbReference>
<comment type="catalytic activity">
    <reaction evidence="10">
        <text>GTP + H2O = GDP + phosphate + H(+)</text>
        <dbReference type="Rhea" id="RHEA:19669"/>
        <dbReference type="ChEBI" id="CHEBI:15377"/>
        <dbReference type="ChEBI" id="CHEBI:15378"/>
        <dbReference type="ChEBI" id="CHEBI:37565"/>
        <dbReference type="ChEBI" id="CHEBI:43474"/>
        <dbReference type="ChEBI" id="CHEBI:58189"/>
        <dbReference type="EC" id="3.6.5.4"/>
    </reaction>
</comment>
<gene>
    <name evidence="10" type="primary">srp54</name>
    <name evidence="12" type="ORF">IPA_01990</name>
</gene>
<dbReference type="PROSITE" id="PS00300">
    <property type="entry name" value="SRP54"/>
    <property type="match status" value="1"/>
</dbReference>
<dbReference type="HAMAP" id="MF_00306">
    <property type="entry name" value="SRP54"/>
    <property type="match status" value="1"/>
</dbReference>
<dbReference type="Proteomes" id="UP001063698">
    <property type="component" value="Chromosome"/>
</dbReference>
<dbReference type="SMART" id="SM00382">
    <property type="entry name" value="AAA"/>
    <property type="match status" value="1"/>
</dbReference>
<feature type="domain" description="SRP54-type proteins GTP-binding" evidence="11">
    <location>
        <begin position="263"/>
        <end position="276"/>
    </location>
</feature>
<dbReference type="SMART" id="SM00962">
    <property type="entry name" value="SRP54"/>
    <property type="match status" value="1"/>
</dbReference>
<dbReference type="InterPro" id="IPR036891">
    <property type="entry name" value="Signal_recog_part_SRP54_M_sf"/>
</dbReference>
<dbReference type="PANTHER" id="PTHR11564:SF5">
    <property type="entry name" value="SIGNAL RECOGNITION PARTICLE SUBUNIT SRP54"/>
    <property type="match status" value="1"/>
</dbReference>
<keyword evidence="3 10" id="KW-0547">Nucleotide-binding</keyword>
<dbReference type="InterPro" id="IPR003593">
    <property type="entry name" value="AAA+_ATPase"/>
</dbReference>
<evidence type="ECO:0000256" key="9">
    <source>
        <dbReference type="ARBA" id="ARBA00064051"/>
    </source>
</evidence>
<sequence>MLEGVRDAVRKFLRSSADYETSVNMFVKELQKTLIKSDVNVRLVLQLTRRIKERALKEKPPPGASRRDWFIKIVYEELANLFGGDVEPDVKPKKIPWVIMMVGVQGSGKTTTTGKLARFYKVRGYRVALVAADTYRPGAKDQLRQLAERVGVLFYTEPGDDAVGIAKRGVEWAKKKGAEIIIVDTAGRHRKEADLLKEMEDIAKEINPDEVMLVIDASIGQQAKPLAETFHKTTPIGSIVITKLDGTAKGGGALSAVAVTGAPIKFIGTGEKLDELEVFKPKKFVARILGLGDLEGLLERLKEIEEGGKLEELSEKIMEKGEFTLQDLYYQIISVKKMGSLKKLLQMLPGVGLAMSDKILGQVDDKVLDKWLAILNSMTMEELKKPSIINRSRMRRIAIGSGTSVRDVEELLRQYNMTKKMIKQLKRKKGLLAKLMNQMGE</sequence>
<name>A0A977PKH4_9CREN</name>
<feature type="binding site" evidence="10">
    <location>
        <begin position="103"/>
        <end position="110"/>
    </location>
    <ligand>
        <name>GTP</name>
        <dbReference type="ChEBI" id="CHEBI:37565"/>
    </ligand>
</feature>
<dbReference type="SMART" id="SM00963">
    <property type="entry name" value="SRP54_N"/>
    <property type="match status" value="1"/>
</dbReference>
<dbReference type="GO" id="GO:0005525">
    <property type="term" value="F:GTP binding"/>
    <property type="evidence" value="ECO:0007669"/>
    <property type="project" value="UniProtKB-UniRule"/>
</dbReference>
<dbReference type="InterPro" id="IPR013822">
    <property type="entry name" value="Signal_recog_particl_SRP54_hlx"/>
</dbReference>